<reference evidence="1 2" key="1">
    <citation type="submission" date="2018-06" db="EMBL/GenBank/DDBJ databases">
        <authorList>
            <consortium name="Pathogen Informatics"/>
            <person name="Doyle S."/>
        </authorList>
    </citation>
    <scope>NUCLEOTIDE SEQUENCE [LARGE SCALE GENOMIC DNA]</scope>
    <source>
        <strain evidence="1 2">NCTC13760</strain>
    </source>
</reference>
<name>A0A380KP46_9STRE</name>
<dbReference type="RefSeq" id="WP_006532942.1">
    <property type="nucleotide sequence ID" value="NZ_CABKNK020000001.1"/>
</dbReference>
<evidence type="ECO:0000313" key="1">
    <source>
        <dbReference type="EMBL" id="SUN68958.1"/>
    </source>
</evidence>
<accession>A0A380KP46</accession>
<dbReference type="Proteomes" id="UP000255352">
    <property type="component" value="Unassembled WGS sequence"/>
</dbReference>
<sequence length="92" mass="11111">MIENFATLEDIFADSSFDELVKEIRPKKIDRLDPDIEKFQEIVEWVRENGKEPTKSRNMKERKLYSRLKGIRNKPEDWSKYLNYDVFGLLKK</sequence>
<dbReference type="AlphaFoldDB" id="A0A380KP46"/>
<gene>
    <name evidence="1" type="ORF">NCTC13760_01660</name>
</gene>
<dbReference type="EMBL" id="UHFP01000001">
    <property type="protein sequence ID" value="SUN68958.1"/>
    <property type="molecule type" value="Genomic_DNA"/>
</dbReference>
<proteinExistence type="predicted"/>
<dbReference type="GeneID" id="69903209"/>
<organism evidence="1 2">
    <name type="scientific">Streptococcus infantarius</name>
    <dbReference type="NCBI Taxonomy" id="102684"/>
    <lineage>
        <taxon>Bacteria</taxon>
        <taxon>Bacillati</taxon>
        <taxon>Bacillota</taxon>
        <taxon>Bacilli</taxon>
        <taxon>Lactobacillales</taxon>
        <taxon>Streptococcaceae</taxon>
        <taxon>Streptococcus</taxon>
    </lineage>
</organism>
<evidence type="ECO:0000313" key="2">
    <source>
        <dbReference type="Proteomes" id="UP000255352"/>
    </source>
</evidence>
<protein>
    <submittedName>
        <fullName evidence="1">Uncharacterized protein</fullName>
    </submittedName>
</protein>